<reference evidence="13" key="1">
    <citation type="submission" date="2023-03" db="EMBL/GenBank/DDBJ databases">
        <title>Massive genome expansion in bonnet fungi (Mycena s.s.) driven by repeated elements and novel gene families across ecological guilds.</title>
        <authorList>
            <consortium name="Lawrence Berkeley National Laboratory"/>
            <person name="Harder C.B."/>
            <person name="Miyauchi S."/>
            <person name="Viragh M."/>
            <person name="Kuo A."/>
            <person name="Thoen E."/>
            <person name="Andreopoulos B."/>
            <person name="Lu D."/>
            <person name="Skrede I."/>
            <person name="Drula E."/>
            <person name="Henrissat B."/>
            <person name="Morin E."/>
            <person name="Kohler A."/>
            <person name="Barry K."/>
            <person name="LaButti K."/>
            <person name="Morin E."/>
            <person name="Salamov A."/>
            <person name="Lipzen A."/>
            <person name="Mereny Z."/>
            <person name="Hegedus B."/>
            <person name="Baldrian P."/>
            <person name="Stursova M."/>
            <person name="Weitz H."/>
            <person name="Taylor A."/>
            <person name="Grigoriev I.V."/>
            <person name="Nagy L.G."/>
            <person name="Martin F."/>
            <person name="Kauserud H."/>
        </authorList>
    </citation>
    <scope>NUCLEOTIDE SEQUENCE</scope>
    <source>
        <strain evidence="13">CBHHK002</strain>
    </source>
</reference>
<comment type="similarity">
    <text evidence="2">Belongs to the paxM FAD-dependent monooxygenase family.</text>
</comment>
<keyword evidence="10" id="KW-0949">S-adenosyl-L-methionine</keyword>
<keyword evidence="10" id="KW-0808">Transferase</keyword>
<feature type="chain" id="PRO_5042012635" description="Protein-S-isoprenylcysteine O-methyltransferase" evidence="11">
    <location>
        <begin position="19"/>
        <end position="715"/>
    </location>
</feature>
<evidence type="ECO:0000256" key="1">
    <source>
        <dbReference type="ARBA" id="ARBA00004141"/>
    </source>
</evidence>
<evidence type="ECO:0000256" key="7">
    <source>
        <dbReference type="ARBA" id="ARBA00023002"/>
    </source>
</evidence>
<dbReference type="EMBL" id="JARIHO010000025">
    <property type="protein sequence ID" value="KAJ7342601.1"/>
    <property type="molecule type" value="Genomic_DNA"/>
</dbReference>
<dbReference type="GO" id="GO:0071949">
    <property type="term" value="F:FAD binding"/>
    <property type="evidence" value="ECO:0007669"/>
    <property type="project" value="InterPro"/>
</dbReference>
<dbReference type="EC" id="2.1.1.100" evidence="10"/>
<accession>A0AAD6ZWT8</accession>
<dbReference type="GO" id="GO:0032259">
    <property type="term" value="P:methylation"/>
    <property type="evidence" value="ECO:0007669"/>
    <property type="project" value="UniProtKB-KW"/>
</dbReference>
<keyword evidence="3" id="KW-0285">Flavoprotein</keyword>
<keyword evidence="9 10" id="KW-0472">Membrane</keyword>
<keyword evidence="10" id="KW-0256">Endoplasmic reticulum</keyword>
<sequence>MSLFKLPFIAGATLGLHAATTAPNPPPKAAEKRIEPTRLEFMLTSPLFRNTQKAVYWAAAWAEIGIIGGGLDSSSNSPWSERVVSALAFGGAPHSVRITPSLVLGSGFVVSGALLRLYCYSTLGKYFTFETGITRNHRLVTTGPYGLCRHPSYTGAVLAYFGILFYFGSPGSWFVECVFKGSMLGKVLGISYALMMSLIVAGLLSRIEKEDEGLKREFGQDWVEYAAKKTKARGRPKNAGSCDSGTPTFIALENANLEPRMHFPQATFKIDVLIVGGGIGGLACAYALGRSGHLVRVLEKTAGRQRGAGVRVPPNLTKILVEWGLGNELKKCQTCRKTTFISLESGDVLGVLEWKEDVLHEAGGQFLLIRYDDLYQTLHRLALSVGAVVTLDTTVTSVESTPTPSVHLANGTTLTADLIVCADGARSVTRDVVTETKNNATDSGHTWYTVIVPIERMVRDPELAKWAQVPQWPIWMGDNRCAFGFPIGDEYSFSLYWPDTDVPLDAPEGWNVYCPTSILNLSPYDDRVRRLFNMMPTAQRVKYVVRDRVEDWVDHSGRILLVGEAAHPLLPHSTQSASMAVEDAEVLGVLMSHLQSLEQLPQLTEGFQELRRKRCEFINDGELSNASLTTMAAGEMRDMRDAGLRQSLKTGIENWDDGALRDQWEQIEEGFAYHAREASEDWWRKWGSLGDAAKSGEGFVIKIATSSSKIDTGIQ</sequence>
<dbReference type="InterPro" id="IPR007269">
    <property type="entry name" value="ICMT_MeTrfase"/>
</dbReference>
<evidence type="ECO:0000256" key="8">
    <source>
        <dbReference type="ARBA" id="ARBA00023033"/>
    </source>
</evidence>
<feature type="signal peptide" evidence="11">
    <location>
        <begin position="1"/>
        <end position="18"/>
    </location>
</feature>
<evidence type="ECO:0000256" key="6">
    <source>
        <dbReference type="ARBA" id="ARBA00022989"/>
    </source>
</evidence>
<dbReference type="GO" id="GO:0005789">
    <property type="term" value="C:endoplasmic reticulum membrane"/>
    <property type="evidence" value="ECO:0007669"/>
    <property type="project" value="UniProtKB-SubCell"/>
</dbReference>
<keyword evidence="7" id="KW-0560">Oxidoreductase</keyword>
<feature type="domain" description="FAD-binding" evidence="12">
    <location>
        <begin position="270"/>
        <end position="450"/>
    </location>
</feature>
<dbReference type="AlphaFoldDB" id="A0AAD6ZWT8"/>
<evidence type="ECO:0000256" key="5">
    <source>
        <dbReference type="ARBA" id="ARBA00022827"/>
    </source>
</evidence>
<dbReference type="PANTHER" id="PTHR13789:SF147">
    <property type="entry name" value="PUTATIVE (AFU_ORTHOLOGUE AFUA_2G01950)-RELATED"/>
    <property type="match status" value="1"/>
</dbReference>
<dbReference type="Pfam" id="PF01494">
    <property type="entry name" value="FAD_binding_3"/>
    <property type="match status" value="1"/>
</dbReference>
<dbReference type="Gene3D" id="3.50.50.60">
    <property type="entry name" value="FAD/NAD(P)-binding domain"/>
    <property type="match status" value="1"/>
</dbReference>
<keyword evidence="14" id="KW-1185">Reference proteome</keyword>
<feature type="transmembrane region" description="Helical" evidence="10">
    <location>
        <begin position="187"/>
        <end position="207"/>
    </location>
</feature>
<evidence type="ECO:0000259" key="12">
    <source>
        <dbReference type="Pfam" id="PF01494"/>
    </source>
</evidence>
<keyword evidence="10" id="KW-0489">Methyltransferase</keyword>
<evidence type="ECO:0000313" key="13">
    <source>
        <dbReference type="EMBL" id="KAJ7342601.1"/>
    </source>
</evidence>
<evidence type="ECO:0000256" key="3">
    <source>
        <dbReference type="ARBA" id="ARBA00022630"/>
    </source>
</evidence>
<proteinExistence type="inferred from homology"/>
<protein>
    <recommendedName>
        <fullName evidence="10">Protein-S-isoprenylcysteine O-methyltransferase</fullName>
        <ecNumber evidence="10">2.1.1.100</ecNumber>
    </recommendedName>
</protein>
<dbReference type="Gene3D" id="1.20.120.1630">
    <property type="match status" value="1"/>
</dbReference>
<keyword evidence="11" id="KW-0732">Signal</keyword>
<comment type="caution">
    <text evidence="13">The sequence shown here is derived from an EMBL/GenBank/DDBJ whole genome shotgun (WGS) entry which is preliminary data.</text>
</comment>
<dbReference type="Pfam" id="PF04140">
    <property type="entry name" value="ICMT"/>
    <property type="match status" value="1"/>
</dbReference>
<comment type="caution">
    <text evidence="10">Lacks conserved residue(s) required for the propagation of feature annotation.</text>
</comment>
<dbReference type="GO" id="GO:0004671">
    <property type="term" value="F:protein C-terminal S-isoprenylcysteine carboxyl O-methyltransferase activity"/>
    <property type="evidence" value="ECO:0007669"/>
    <property type="project" value="UniProtKB-EC"/>
</dbReference>
<dbReference type="InterPro" id="IPR050493">
    <property type="entry name" value="FAD-dep_Monooxygenase_BioMet"/>
</dbReference>
<evidence type="ECO:0000256" key="9">
    <source>
        <dbReference type="ARBA" id="ARBA00023136"/>
    </source>
</evidence>
<evidence type="ECO:0000256" key="10">
    <source>
        <dbReference type="RuleBase" id="RU362022"/>
    </source>
</evidence>
<evidence type="ECO:0000313" key="14">
    <source>
        <dbReference type="Proteomes" id="UP001218218"/>
    </source>
</evidence>
<organism evidence="13 14">
    <name type="scientific">Mycena albidolilacea</name>
    <dbReference type="NCBI Taxonomy" id="1033008"/>
    <lineage>
        <taxon>Eukaryota</taxon>
        <taxon>Fungi</taxon>
        <taxon>Dikarya</taxon>
        <taxon>Basidiomycota</taxon>
        <taxon>Agaricomycotina</taxon>
        <taxon>Agaricomycetes</taxon>
        <taxon>Agaricomycetidae</taxon>
        <taxon>Agaricales</taxon>
        <taxon>Marasmiineae</taxon>
        <taxon>Mycenaceae</taxon>
        <taxon>Mycena</taxon>
    </lineage>
</organism>
<dbReference type="SUPFAM" id="SSF51905">
    <property type="entry name" value="FAD/NAD(P)-binding domain"/>
    <property type="match status" value="1"/>
</dbReference>
<keyword evidence="8" id="KW-0503">Monooxygenase</keyword>
<gene>
    <name evidence="13" type="ORF">DFH08DRAFT_1082131</name>
</gene>
<dbReference type="GO" id="GO:0004497">
    <property type="term" value="F:monooxygenase activity"/>
    <property type="evidence" value="ECO:0007669"/>
    <property type="project" value="UniProtKB-KW"/>
</dbReference>
<dbReference type="PANTHER" id="PTHR13789">
    <property type="entry name" value="MONOOXYGENASE"/>
    <property type="match status" value="1"/>
</dbReference>
<dbReference type="Proteomes" id="UP001218218">
    <property type="component" value="Unassembled WGS sequence"/>
</dbReference>
<comment type="subcellular location">
    <subcellularLocation>
        <location evidence="10">Endoplasmic reticulum membrane</location>
        <topology evidence="10">Multi-pass membrane protein</topology>
    </subcellularLocation>
    <subcellularLocation>
        <location evidence="1">Membrane</location>
        <topology evidence="1">Multi-pass membrane protein</topology>
    </subcellularLocation>
</comment>
<keyword evidence="5" id="KW-0274">FAD</keyword>
<evidence type="ECO:0000256" key="11">
    <source>
        <dbReference type="SAM" id="SignalP"/>
    </source>
</evidence>
<keyword evidence="4 10" id="KW-0812">Transmembrane</keyword>
<dbReference type="InterPro" id="IPR002938">
    <property type="entry name" value="FAD-bd"/>
</dbReference>
<feature type="transmembrane region" description="Helical" evidence="10">
    <location>
        <begin position="157"/>
        <end position="175"/>
    </location>
</feature>
<keyword evidence="6 10" id="KW-1133">Transmembrane helix</keyword>
<evidence type="ECO:0000256" key="4">
    <source>
        <dbReference type="ARBA" id="ARBA00022692"/>
    </source>
</evidence>
<name>A0AAD6ZWT8_9AGAR</name>
<dbReference type="PRINTS" id="PR00420">
    <property type="entry name" value="RNGMNOXGNASE"/>
</dbReference>
<comment type="catalytic activity">
    <reaction evidence="10">
        <text>[protein]-C-terminal S-[(2E,6E)-farnesyl]-L-cysteine + S-adenosyl-L-methionine = [protein]-C-terminal S-[(2E,6E)-farnesyl]-L-cysteine methyl ester + S-adenosyl-L-homocysteine</text>
        <dbReference type="Rhea" id="RHEA:21672"/>
        <dbReference type="Rhea" id="RHEA-COMP:12125"/>
        <dbReference type="Rhea" id="RHEA-COMP:12126"/>
        <dbReference type="ChEBI" id="CHEBI:57856"/>
        <dbReference type="ChEBI" id="CHEBI:59789"/>
        <dbReference type="ChEBI" id="CHEBI:90510"/>
        <dbReference type="ChEBI" id="CHEBI:90511"/>
        <dbReference type="EC" id="2.1.1.100"/>
    </reaction>
</comment>
<evidence type="ECO:0000256" key="2">
    <source>
        <dbReference type="ARBA" id="ARBA00007992"/>
    </source>
</evidence>
<comment type="similarity">
    <text evidence="10">Belongs to the class VI-like SAM-binding methyltransferase superfamily. Isoprenylcysteine carboxyl methyltransferase family.</text>
</comment>
<dbReference type="InterPro" id="IPR036188">
    <property type="entry name" value="FAD/NAD-bd_sf"/>
</dbReference>